<evidence type="ECO:0000313" key="1">
    <source>
        <dbReference type="EMBL" id="MFC1435524.1"/>
    </source>
</evidence>
<evidence type="ECO:0000313" key="2">
    <source>
        <dbReference type="Proteomes" id="UP001592530"/>
    </source>
</evidence>
<comment type="caution">
    <text evidence="1">The sequence shown here is derived from an EMBL/GenBank/DDBJ whole genome shotgun (WGS) entry which is preliminary data.</text>
</comment>
<sequence>MITIDVGAVSSERELHELLARELDFPSFYGRHADR</sequence>
<proteinExistence type="predicted"/>
<dbReference type="Proteomes" id="UP001592530">
    <property type="component" value="Unassembled WGS sequence"/>
</dbReference>
<gene>
    <name evidence="1" type="ORF">ACEZDB_33290</name>
</gene>
<organism evidence="1 2">
    <name type="scientific">Streptacidiphilus alkalitolerans</name>
    <dbReference type="NCBI Taxonomy" id="3342712"/>
    <lineage>
        <taxon>Bacteria</taxon>
        <taxon>Bacillati</taxon>
        <taxon>Actinomycetota</taxon>
        <taxon>Actinomycetes</taxon>
        <taxon>Kitasatosporales</taxon>
        <taxon>Streptomycetaceae</taxon>
        <taxon>Streptacidiphilus</taxon>
    </lineage>
</organism>
<dbReference type="Gene3D" id="3.30.370.10">
    <property type="entry name" value="Barstar-like"/>
    <property type="match status" value="1"/>
</dbReference>
<dbReference type="EMBL" id="JBHEZY010000019">
    <property type="protein sequence ID" value="MFC1435524.1"/>
    <property type="molecule type" value="Genomic_DNA"/>
</dbReference>
<protein>
    <submittedName>
        <fullName evidence="1">Barstar family protein</fullName>
    </submittedName>
</protein>
<dbReference type="InterPro" id="IPR035905">
    <property type="entry name" value="Barstar-like_sf"/>
</dbReference>
<dbReference type="SUPFAM" id="SSF52038">
    <property type="entry name" value="Barstar-related"/>
    <property type="match status" value="1"/>
</dbReference>
<reference evidence="1 2" key="1">
    <citation type="submission" date="2024-09" db="EMBL/GenBank/DDBJ databases">
        <authorList>
            <person name="Lee S.D."/>
        </authorList>
    </citation>
    <scope>NUCLEOTIDE SEQUENCE [LARGE SCALE GENOMIC DNA]</scope>
    <source>
        <strain evidence="1 2">N1-3</strain>
    </source>
</reference>
<accession>A0ABV6XC77</accession>
<name>A0ABV6XC77_9ACTN</name>
<dbReference type="RefSeq" id="WP_380558737.1">
    <property type="nucleotide sequence ID" value="NZ_JBHEZY010000019.1"/>
</dbReference>